<dbReference type="EMBL" id="BMXR01000014">
    <property type="protein sequence ID" value="GGX71466.1"/>
    <property type="molecule type" value="Genomic_DNA"/>
</dbReference>
<organism evidence="1 2">
    <name type="scientific">Saccharospirillum salsuginis</name>
    <dbReference type="NCBI Taxonomy" id="418750"/>
    <lineage>
        <taxon>Bacteria</taxon>
        <taxon>Pseudomonadati</taxon>
        <taxon>Pseudomonadota</taxon>
        <taxon>Gammaproteobacteria</taxon>
        <taxon>Oceanospirillales</taxon>
        <taxon>Saccharospirillaceae</taxon>
        <taxon>Saccharospirillum</taxon>
    </lineage>
</organism>
<keyword evidence="2" id="KW-1185">Reference proteome</keyword>
<protein>
    <recommendedName>
        <fullName evidence="3">DUF4145 domain-containing protein</fullName>
    </recommendedName>
</protein>
<dbReference type="RefSeq" id="WP_189612796.1">
    <property type="nucleotide sequence ID" value="NZ_BMXR01000014.1"/>
</dbReference>
<reference evidence="1" key="2">
    <citation type="submission" date="2020-09" db="EMBL/GenBank/DDBJ databases">
        <authorList>
            <person name="Sun Q."/>
            <person name="Kim S."/>
        </authorList>
    </citation>
    <scope>NUCLEOTIDE SEQUENCE</scope>
    <source>
        <strain evidence="1">KCTC 22169</strain>
    </source>
</reference>
<proteinExistence type="predicted"/>
<sequence>MKHDADISTQDPSGMKDWFPCPECRRETTHSVLSIVNSRRFEEDGLVQFLENYLTVRCDGCGTISFSHVSRCDAEVDYNEDGTPFLPKRKQHYPDIQADSANIQDAFVSEARVEEIESLQKEQFDTTKLGQLLVELNRAYSEHSYFTCLMLIRAIVDHVPPIFKKTKFSEIVNNYADGGKSFRESMKHLDASCRKFADGSLHCQIRSKESVPTRHQVEFKADIDALLGEIIRVLKQIP</sequence>
<gene>
    <name evidence="1" type="ORF">GCM10007392_43740</name>
</gene>
<evidence type="ECO:0008006" key="3">
    <source>
        <dbReference type="Google" id="ProtNLM"/>
    </source>
</evidence>
<evidence type="ECO:0000313" key="2">
    <source>
        <dbReference type="Proteomes" id="UP000626148"/>
    </source>
</evidence>
<comment type="caution">
    <text evidence="1">The sequence shown here is derived from an EMBL/GenBank/DDBJ whole genome shotgun (WGS) entry which is preliminary data.</text>
</comment>
<accession>A0A918KPB8</accession>
<evidence type="ECO:0000313" key="1">
    <source>
        <dbReference type="EMBL" id="GGX71466.1"/>
    </source>
</evidence>
<dbReference type="AlphaFoldDB" id="A0A918KPB8"/>
<name>A0A918KPB8_9GAMM</name>
<dbReference type="Proteomes" id="UP000626148">
    <property type="component" value="Unassembled WGS sequence"/>
</dbReference>
<reference evidence="1" key="1">
    <citation type="journal article" date="2014" name="Int. J. Syst. Evol. Microbiol.">
        <title>Complete genome sequence of Corynebacterium casei LMG S-19264T (=DSM 44701T), isolated from a smear-ripened cheese.</title>
        <authorList>
            <consortium name="US DOE Joint Genome Institute (JGI-PGF)"/>
            <person name="Walter F."/>
            <person name="Albersmeier A."/>
            <person name="Kalinowski J."/>
            <person name="Ruckert C."/>
        </authorList>
    </citation>
    <scope>NUCLEOTIDE SEQUENCE</scope>
    <source>
        <strain evidence="1">KCTC 22169</strain>
    </source>
</reference>